<evidence type="ECO:0000256" key="1">
    <source>
        <dbReference type="SAM" id="Phobius"/>
    </source>
</evidence>
<keyword evidence="1" id="KW-1133">Transmembrane helix</keyword>
<sequence length="251" mass="28474">MSDWANILIAFAVAFFVVYTVPFIYRIVKTLYFKRLTYQAFGDTELYLGKEKYNSPKRVLKRAKKSLESLREGSGDPKYVEQDIDSINAAFQIGWTHKDIGTTQEELKKLHNGGSLMIFAKNELDRAREEDAAGSNMADFGLYAIEKVLEKAGLLLADIGTSKEELNGIERRAEFRRTIQKIDDLRQMSLGKKASPFDPEYLYKEIVSALSPEKTSFGTIHVFSPEELGTSFEELACLVKEASNIFKPDRD</sequence>
<proteinExistence type="predicted"/>
<protein>
    <submittedName>
        <fullName evidence="2">Uncharacterized protein</fullName>
    </submittedName>
</protein>
<keyword evidence="1" id="KW-0812">Transmembrane</keyword>
<keyword evidence="1" id="KW-0472">Membrane</keyword>
<feature type="transmembrane region" description="Helical" evidence="1">
    <location>
        <begin position="6"/>
        <end position="25"/>
    </location>
</feature>
<dbReference type="AlphaFoldDB" id="A0A1G2EUA5"/>
<accession>A0A1G2EUA5</accession>
<evidence type="ECO:0000313" key="3">
    <source>
        <dbReference type="Proteomes" id="UP000177486"/>
    </source>
</evidence>
<reference evidence="2 3" key="1">
    <citation type="journal article" date="2016" name="Nat. Commun.">
        <title>Thousands of microbial genomes shed light on interconnected biogeochemical processes in an aquifer system.</title>
        <authorList>
            <person name="Anantharaman K."/>
            <person name="Brown C.T."/>
            <person name="Hug L.A."/>
            <person name="Sharon I."/>
            <person name="Castelle C.J."/>
            <person name="Probst A.J."/>
            <person name="Thomas B.C."/>
            <person name="Singh A."/>
            <person name="Wilkins M.J."/>
            <person name="Karaoz U."/>
            <person name="Brodie E.L."/>
            <person name="Williams K.H."/>
            <person name="Hubbard S.S."/>
            <person name="Banfield J.F."/>
        </authorList>
    </citation>
    <scope>NUCLEOTIDE SEQUENCE [LARGE SCALE GENOMIC DNA]</scope>
</reference>
<dbReference type="Proteomes" id="UP000177486">
    <property type="component" value="Unassembled WGS sequence"/>
</dbReference>
<name>A0A1G2EUA5_9BACT</name>
<evidence type="ECO:0000313" key="2">
    <source>
        <dbReference type="EMBL" id="OGZ29323.1"/>
    </source>
</evidence>
<organism evidence="2 3">
    <name type="scientific">Candidatus Niyogibacteria bacterium RIFCSPLOWO2_01_FULL_45_48</name>
    <dbReference type="NCBI Taxonomy" id="1801724"/>
    <lineage>
        <taxon>Bacteria</taxon>
        <taxon>Candidatus Niyogiibacteriota</taxon>
    </lineage>
</organism>
<dbReference type="EMBL" id="MHMQ01000039">
    <property type="protein sequence ID" value="OGZ29323.1"/>
    <property type="molecule type" value="Genomic_DNA"/>
</dbReference>
<comment type="caution">
    <text evidence="2">The sequence shown here is derived from an EMBL/GenBank/DDBJ whole genome shotgun (WGS) entry which is preliminary data.</text>
</comment>
<gene>
    <name evidence="2" type="ORF">A2931_02720</name>
</gene>